<evidence type="ECO:0000313" key="3">
    <source>
        <dbReference type="Proteomes" id="UP000094893"/>
    </source>
</evidence>
<dbReference type="EMBL" id="LWSA01000143">
    <property type="protein sequence ID" value="OCX72408.1"/>
    <property type="molecule type" value="Genomic_DNA"/>
</dbReference>
<dbReference type="Proteomes" id="UP000095008">
    <property type="component" value="Unassembled WGS sequence"/>
</dbReference>
<name>A0A1C2ISU0_ACITH</name>
<dbReference type="RefSeq" id="WP_024894870.1">
    <property type="nucleotide sequence ID" value="NZ_JABBDW010000068.1"/>
</dbReference>
<evidence type="ECO:0000313" key="1">
    <source>
        <dbReference type="EMBL" id="OCX72408.1"/>
    </source>
</evidence>
<organism evidence="1 3">
    <name type="scientific">Acidithiobacillus thiooxidans</name>
    <name type="common">Thiobacillus thiooxidans</name>
    <dbReference type="NCBI Taxonomy" id="930"/>
    <lineage>
        <taxon>Bacteria</taxon>
        <taxon>Pseudomonadati</taxon>
        <taxon>Pseudomonadota</taxon>
        <taxon>Acidithiobacillia</taxon>
        <taxon>Acidithiobacillales</taxon>
        <taxon>Acidithiobacillaceae</taxon>
        <taxon>Acidithiobacillus</taxon>
    </lineage>
</organism>
<dbReference type="AlphaFoldDB" id="A0A1C2ISU0"/>
<gene>
    <name evidence="2" type="ORF">A6M23_07150</name>
    <name evidence="1" type="ORF">A6P07_09895</name>
</gene>
<evidence type="ECO:0000313" key="4">
    <source>
        <dbReference type="Proteomes" id="UP000095008"/>
    </source>
</evidence>
<reference evidence="1 3" key="1">
    <citation type="journal article" date="2016" name="Int. J. Mol. Sci.">
        <title>Comparative genomics of the extreme acidophile Acidithiobacillus thiooxidans reveals intraspecific divergence and niche adaptation.</title>
        <authorList>
            <person name="Zhang X."/>
            <person name="Feng X."/>
            <person name="Tao J."/>
            <person name="Ma L."/>
            <person name="Xiao Y."/>
            <person name="Liang Y."/>
            <person name="Liu X."/>
            <person name="Yin H."/>
        </authorList>
    </citation>
    <scope>NUCLEOTIDE SEQUENCE [LARGE SCALE GENOMIC DNA]</scope>
    <source>
        <strain evidence="1 3">A02</strain>
        <strain evidence="2">DXS-W</strain>
    </source>
</reference>
<dbReference type="EMBL" id="LWRY01000053">
    <property type="protein sequence ID" value="OCX74015.1"/>
    <property type="molecule type" value="Genomic_DNA"/>
</dbReference>
<sequence length="72" mass="8260">MHAYPYADPDYCRLYRGENLGISNPKVPLSALRAHEIWAVLAKTLAEQNPSPHCYAERDGLILRYTKDARCR</sequence>
<accession>A0A1C2ISU0</accession>
<evidence type="ECO:0000313" key="2">
    <source>
        <dbReference type="EMBL" id="OCX74015.1"/>
    </source>
</evidence>
<comment type="caution">
    <text evidence="1">The sequence shown here is derived from an EMBL/GenBank/DDBJ whole genome shotgun (WGS) entry which is preliminary data.</text>
</comment>
<dbReference type="STRING" id="930.GCA_002079865_00152"/>
<protein>
    <submittedName>
        <fullName evidence="1">Uncharacterized protein</fullName>
    </submittedName>
</protein>
<keyword evidence="4" id="KW-1185">Reference proteome</keyword>
<proteinExistence type="predicted"/>
<dbReference type="Proteomes" id="UP000094893">
    <property type="component" value="Unassembled WGS sequence"/>
</dbReference>